<accession>A0A4U1FT82</accession>
<keyword evidence="2" id="KW-0964">Secreted</keyword>
<dbReference type="SMART" id="SM00210">
    <property type="entry name" value="TSPN"/>
    <property type="match status" value="1"/>
</dbReference>
<dbReference type="InterPro" id="IPR036465">
    <property type="entry name" value="vWFA_dom_sf"/>
</dbReference>
<dbReference type="PANTHER" id="PTHR24020:SF87">
    <property type="entry name" value="COLLAGEN ALPHA-1(VI) CHAIN-LIKE"/>
    <property type="match status" value="1"/>
</dbReference>
<comment type="similarity">
    <text evidence="8">Belongs to the fibril-associated collagens with interrupted helices (FACIT) family.</text>
</comment>
<protein>
    <recommendedName>
        <fullName evidence="10">VWFA domain-containing protein</fullName>
    </recommendedName>
</protein>
<organism evidence="11 12">
    <name type="scientific">Monodon monoceros</name>
    <name type="common">Narwhal</name>
    <name type="synonym">Ceratodon monodon</name>
    <dbReference type="NCBI Taxonomy" id="40151"/>
    <lineage>
        <taxon>Eukaryota</taxon>
        <taxon>Metazoa</taxon>
        <taxon>Chordata</taxon>
        <taxon>Craniata</taxon>
        <taxon>Vertebrata</taxon>
        <taxon>Euteleostomi</taxon>
        <taxon>Mammalia</taxon>
        <taxon>Eutheria</taxon>
        <taxon>Laurasiatheria</taxon>
        <taxon>Artiodactyla</taxon>
        <taxon>Whippomorpha</taxon>
        <taxon>Cetacea</taxon>
        <taxon>Odontoceti</taxon>
        <taxon>Monodontidae</taxon>
        <taxon>Monodon</taxon>
    </lineage>
</organism>
<dbReference type="Pfam" id="PF00092">
    <property type="entry name" value="VWA"/>
    <property type="match status" value="1"/>
</dbReference>
<keyword evidence="4" id="KW-0677">Repeat</keyword>
<comment type="subcellular location">
    <subcellularLocation>
        <location evidence="1">Secreted</location>
    </subcellularLocation>
</comment>
<evidence type="ECO:0000256" key="3">
    <source>
        <dbReference type="ARBA" id="ARBA00022729"/>
    </source>
</evidence>
<dbReference type="InterPro" id="IPR048287">
    <property type="entry name" value="TSPN-like_N"/>
</dbReference>
<keyword evidence="7" id="KW-0379">Hydroxylation</keyword>
<dbReference type="Gene3D" id="2.60.120.200">
    <property type="match status" value="1"/>
</dbReference>
<feature type="region of interest" description="Disordered" evidence="9">
    <location>
        <begin position="596"/>
        <end position="620"/>
    </location>
</feature>
<evidence type="ECO:0000256" key="6">
    <source>
        <dbReference type="ARBA" id="ARBA00023180"/>
    </source>
</evidence>
<feature type="domain" description="VWFA" evidence="10">
    <location>
        <begin position="24"/>
        <end position="199"/>
    </location>
</feature>
<evidence type="ECO:0000256" key="9">
    <source>
        <dbReference type="SAM" id="MobiDB-lite"/>
    </source>
</evidence>
<dbReference type="SUPFAM" id="SSF53300">
    <property type="entry name" value="vWA-like"/>
    <property type="match status" value="1"/>
</dbReference>
<evidence type="ECO:0000256" key="1">
    <source>
        <dbReference type="ARBA" id="ARBA00004613"/>
    </source>
</evidence>
<evidence type="ECO:0000256" key="7">
    <source>
        <dbReference type="ARBA" id="ARBA00023278"/>
    </source>
</evidence>
<dbReference type="InterPro" id="IPR013320">
    <property type="entry name" value="ConA-like_dom_sf"/>
</dbReference>
<reference evidence="12" key="1">
    <citation type="journal article" date="2019" name="IScience">
        <title>Narwhal Genome Reveals Long-Term Low Genetic Diversity despite Current Large Abundance Size.</title>
        <authorList>
            <person name="Westbury M.V."/>
            <person name="Petersen B."/>
            <person name="Garde E."/>
            <person name="Heide-Jorgensen M.P."/>
            <person name="Lorenzen E.D."/>
        </authorList>
    </citation>
    <scope>NUCLEOTIDE SEQUENCE [LARGE SCALE GENOMIC DNA]</scope>
</reference>
<evidence type="ECO:0000256" key="2">
    <source>
        <dbReference type="ARBA" id="ARBA00022525"/>
    </source>
</evidence>
<dbReference type="EMBL" id="RWIC01000026">
    <property type="protein sequence ID" value="TKC52486.1"/>
    <property type="molecule type" value="Genomic_DNA"/>
</dbReference>
<proteinExistence type="inferred from homology"/>
<keyword evidence="3" id="KW-0732">Signal</keyword>
<gene>
    <name evidence="11" type="ORF">EI555_014794</name>
</gene>
<dbReference type="GO" id="GO:0005576">
    <property type="term" value="C:extracellular region"/>
    <property type="evidence" value="ECO:0007669"/>
    <property type="project" value="UniProtKB-SubCell"/>
</dbReference>
<evidence type="ECO:0000256" key="5">
    <source>
        <dbReference type="ARBA" id="ARBA00023119"/>
    </source>
</evidence>
<evidence type="ECO:0000256" key="4">
    <source>
        <dbReference type="ARBA" id="ARBA00022737"/>
    </source>
</evidence>
<dbReference type="PROSITE" id="PS50234">
    <property type="entry name" value="VWFA"/>
    <property type="match status" value="1"/>
</dbReference>
<dbReference type="Proteomes" id="UP000308365">
    <property type="component" value="Unassembled WGS sequence"/>
</dbReference>
<evidence type="ECO:0000313" key="11">
    <source>
        <dbReference type="EMBL" id="TKC52486.1"/>
    </source>
</evidence>
<feature type="compositionally biased region" description="Basic residues" evidence="9">
    <location>
        <begin position="610"/>
        <end position="620"/>
    </location>
</feature>
<sequence>MLLLWSGDSSCQAQRAGCKTVHYDLVFLLDASSSVGKENFEKVRQWVVNLVDTFEVGLDRTRVGVVRYSDRPTTAFELGRFGSRAEVKAAARQLAYHGGHTHTGDALRYVTRHSFAPRAGGRPGDRAFKQVAILLTDGRSQDLVLPAADAAHRAGIRIFAVGVGEALREELEEIASEPRAAHVFHVSDFDAIDKIWGKLRRRLCENVLCPSLRVEGDRFKHTNGETKEITGFDLMDLFSVKAILGERENGAQSSYVRMGAFPVVQRTEDVFPQGLPDEYAFVTTFRLRKMSRKEDWYIWQVIDQYGIPQVSIRLDGENKAVEYNAVGAMKDAVRVVFRGPRVHDLFNRDWHKVALSIQAQNVSLYIDCALVQTLPIEERENIDIQGKTVIGKRLYDSVPIDCQVTVLTEPSPPPQPPPTSGSEQIGILKTINCSCPAGEKGERGFDGPVGLPGPKCPSPSVVKMLCKHLDSSGSVYLEVAQVVSTGVAWWILGAQAHSGCGDIPGSHVPGLRASRGTWEPLGRLELLDPRERKEIRAEDLLSTEKRAKSDGKALDGLCVIRHAEKVQIAGQAAFCFWRHLPGAPKPRLQRYAQDLKLPGHSPSRETSPHIRCRQKRRVAE</sequence>
<evidence type="ECO:0000259" key="10">
    <source>
        <dbReference type="PROSITE" id="PS50234"/>
    </source>
</evidence>
<dbReference type="InterPro" id="IPR050525">
    <property type="entry name" value="ECM_Assembly_Org"/>
</dbReference>
<dbReference type="PRINTS" id="PR00453">
    <property type="entry name" value="VWFADOMAIN"/>
</dbReference>
<keyword evidence="5" id="KW-0176">Collagen</keyword>
<dbReference type="FunFam" id="3.40.50.410:FF:000004">
    <property type="entry name" value="collagen alpha-6(VI) chain"/>
    <property type="match status" value="1"/>
</dbReference>
<keyword evidence="6" id="KW-0325">Glycoprotein</keyword>
<dbReference type="SMART" id="SM00327">
    <property type="entry name" value="VWA"/>
    <property type="match status" value="1"/>
</dbReference>
<dbReference type="SUPFAM" id="SSF49899">
    <property type="entry name" value="Concanavalin A-like lectins/glucanases"/>
    <property type="match status" value="1"/>
</dbReference>
<name>A0A4U1FT82_MONMO</name>
<dbReference type="AlphaFoldDB" id="A0A4U1FT82"/>
<evidence type="ECO:0000256" key="8">
    <source>
        <dbReference type="ARBA" id="ARBA00049648"/>
    </source>
</evidence>
<dbReference type="GO" id="GO:0005581">
    <property type="term" value="C:collagen trimer"/>
    <property type="evidence" value="ECO:0007669"/>
    <property type="project" value="UniProtKB-KW"/>
</dbReference>
<dbReference type="Gene3D" id="3.40.50.410">
    <property type="entry name" value="von Willebrand factor, type A domain"/>
    <property type="match status" value="1"/>
</dbReference>
<comment type="caution">
    <text evidence="11">The sequence shown here is derived from an EMBL/GenBank/DDBJ whole genome shotgun (WGS) entry which is preliminary data.</text>
</comment>
<dbReference type="InterPro" id="IPR002035">
    <property type="entry name" value="VWF_A"/>
</dbReference>
<evidence type="ECO:0000313" key="12">
    <source>
        <dbReference type="Proteomes" id="UP000308365"/>
    </source>
</evidence>
<dbReference type="PANTHER" id="PTHR24020">
    <property type="entry name" value="COLLAGEN ALPHA"/>
    <property type="match status" value="1"/>
</dbReference>